<keyword evidence="11" id="KW-1185">Reference proteome</keyword>
<proteinExistence type="inferred from homology"/>
<sequence length="282" mass="29915">MTTSLDAPPVATALPRPVPKPSGDRRRRVALRVLALVVLYGLWELAARTTNNPTFIPSSGAVWHQLVVTSSIHDGVRGYSGHLLVEHLAVSLRRILIGSAIGVAGGLVLGLLMGTVTWLRVVTEPVVTFVRALPPLAYFSLFIIWFGIDETPKLWLLSIAALPPVAVATAAAVQGAPTGLVEAARALGATRWQVTRDVTLPHALPEIFTGVRLAVGVAYSSVVAAETINGVPGIGGMVRDAQRYSQTDVVVLGLFAIGLSGLLIDALLRTAENRLIPWRGRA</sequence>
<dbReference type="RefSeq" id="WP_097321455.1">
    <property type="nucleotide sequence ID" value="NZ_OBDY01000007.1"/>
</dbReference>
<evidence type="ECO:0000313" key="11">
    <source>
        <dbReference type="Proteomes" id="UP000219612"/>
    </source>
</evidence>
<evidence type="ECO:0000256" key="2">
    <source>
        <dbReference type="ARBA" id="ARBA00022448"/>
    </source>
</evidence>
<evidence type="ECO:0000256" key="1">
    <source>
        <dbReference type="ARBA" id="ARBA00004651"/>
    </source>
</evidence>
<dbReference type="Gene3D" id="1.10.3720.10">
    <property type="entry name" value="MetI-like"/>
    <property type="match status" value="1"/>
</dbReference>
<keyword evidence="5 7" id="KW-1133">Transmembrane helix</keyword>
<dbReference type="SUPFAM" id="SSF161098">
    <property type="entry name" value="MetI-like"/>
    <property type="match status" value="1"/>
</dbReference>
<keyword evidence="4 7" id="KW-0812">Transmembrane</keyword>
<feature type="transmembrane region" description="Helical" evidence="7">
    <location>
        <begin position="126"/>
        <end position="148"/>
    </location>
</feature>
<evidence type="ECO:0000256" key="6">
    <source>
        <dbReference type="ARBA" id="ARBA00023136"/>
    </source>
</evidence>
<evidence type="ECO:0000256" key="8">
    <source>
        <dbReference type="SAM" id="MobiDB-lite"/>
    </source>
</evidence>
<evidence type="ECO:0000256" key="4">
    <source>
        <dbReference type="ARBA" id="ARBA00022692"/>
    </source>
</evidence>
<dbReference type="CDD" id="cd06261">
    <property type="entry name" value="TM_PBP2"/>
    <property type="match status" value="1"/>
</dbReference>
<keyword evidence="3" id="KW-1003">Cell membrane</keyword>
<dbReference type="InterPro" id="IPR000515">
    <property type="entry name" value="MetI-like"/>
</dbReference>
<dbReference type="AlphaFoldDB" id="A0A285ICQ9"/>
<feature type="domain" description="ABC transmembrane type-1" evidence="9">
    <location>
        <begin position="88"/>
        <end position="268"/>
    </location>
</feature>
<accession>A0A285ICQ9</accession>
<dbReference type="PROSITE" id="PS50928">
    <property type="entry name" value="ABC_TM1"/>
    <property type="match status" value="1"/>
</dbReference>
<keyword evidence="2 7" id="KW-0813">Transport</keyword>
<name>A0A285ICQ9_9ACTN</name>
<protein>
    <submittedName>
        <fullName evidence="10">Taurine transport system permease protein</fullName>
    </submittedName>
</protein>
<organism evidence="10 11">
    <name type="scientific">Paractinoplanes atraurantiacus</name>
    <dbReference type="NCBI Taxonomy" id="1036182"/>
    <lineage>
        <taxon>Bacteria</taxon>
        <taxon>Bacillati</taxon>
        <taxon>Actinomycetota</taxon>
        <taxon>Actinomycetes</taxon>
        <taxon>Micromonosporales</taxon>
        <taxon>Micromonosporaceae</taxon>
        <taxon>Paractinoplanes</taxon>
    </lineage>
</organism>
<feature type="transmembrane region" description="Helical" evidence="7">
    <location>
        <begin position="29"/>
        <end position="46"/>
    </location>
</feature>
<comment type="subcellular location">
    <subcellularLocation>
        <location evidence="1 7">Cell membrane</location>
        <topology evidence="1 7">Multi-pass membrane protein</topology>
    </subcellularLocation>
</comment>
<dbReference type="PANTHER" id="PTHR30151">
    <property type="entry name" value="ALKANE SULFONATE ABC TRANSPORTER-RELATED, MEMBRANE SUBUNIT"/>
    <property type="match status" value="1"/>
</dbReference>
<dbReference type="GO" id="GO:0005886">
    <property type="term" value="C:plasma membrane"/>
    <property type="evidence" value="ECO:0007669"/>
    <property type="project" value="UniProtKB-SubCell"/>
</dbReference>
<reference evidence="11" key="1">
    <citation type="submission" date="2017-09" db="EMBL/GenBank/DDBJ databases">
        <authorList>
            <person name="Varghese N."/>
            <person name="Submissions S."/>
        </authorList>
    </citation>
    <scope>NUCLEOTIDE SEQUENCE [LARGE SCALE GENOMIC DNA]</scope>
    <source>
        <strain evidence="11">CGMCC 4.6857</strain>
    </source>
</reference>
<dbReference type="Pfam" id="PF00528">
    <property type="entry name" value="BPD_transp_1"/>
    <property type="match status" value="1"/>
</dbReference>
<evidence type="ECO:0000256" key="3">
    <source>
        <dbReference type="ARBA" id="ARBA00022475"/>
    </source>
</evidence>
<feature type="transmembrane region" description="Helical" evidence="7">
    <location>
        <begin position="95"/>
        <end position="119"/>
    </location>
</feature>
<evidence type="ECO:0000256" key="5">
    <source>
        <dbReference type="ARBA" id="ARBA00022989"/>
    </source>
</evidence>
<dbReference type="GO" id="GO:0055085">
    <property type="term" value="P:transmembrane transport"/>
    <property type="evidence" value="ECO:0007669"/>
    <property type="project" value="InterPro"/>
</dbReference>
<feature type="transmembrane region" description="Helical" evidence="7">
    <location>
        <begin position="249"/>
        <end position="268"/>
    </location>
</feature>
<comment type="similarity">
    <text evidence="7">Belongs to the binding-protein-dependent transport system permease family.</text>
</comment>
<dbReference type="PANTHER" id="PTHR30151:SF25">
    <property type="entry name" value="TAURINE TRANSPORT SYSTEM PERMEASE PROTEIN TAUC"/>
    <property type="match status" value="1"/>
</dbReference>
<dbReference type="GO" id="GO:0010438">
    <property type="term" value="P:cellular response to sulfur starvation"/>
    <property type="evidence" value="ECO:0007669"/>
    <property type="project" value="TreeGrafter"/>
</dbReference>
<gene>
    <name evidence="10" type="ORF">SAMN05421748_107289</name>
</gene>
<dbReference type="InterPro" id="IPR035906">
    <property type="entry name" value="MetI-like_sf"/>
</dbReference>
<evidence type="ECO:0000256" key="7">
    <source>
        <dbReference type="RuleBase" id="RU363032"/>
    </source>
</evidence>
<evidence type="ECO:0000259" key="9">
    <source>
        <dbReference type="PROSITE" id="PS50928"/>
    </source>
</evidence>
<keyword evidence="6 7" id="KW-0472">Membrane</keyword>
<feature type="transmembrane region" description="Helical" evidence="7">
    <location>
        <begin position="154"/>
        <end position="173"/>
    </location>
</feature>
<evidence type="ECO:0000313" key="10">
    <source>
        <dbReference type="EMBL" id="SNY45765.1"/>
    </source>
</evidence>
<feature type="region of interest" description="Disordered" evidence="8">
    <location>
        <begin position="1"/>
        <end position="24"/>
    </location>
</feature>
<dbReference type="OrthoDB" id="9796361at2"/>
<dbReference type="Proteomes" id="UP000219612">
    <property type="component" value="Unassembled WGS sequence"/>
</dbReference>
<dbReference type="EMBL" id="OBDY01000007">
    <property type="protein sequence ID" value="SNY45765.1"/>
    <property type="molecule type" value="Genomic_DNA"/>
</dbReference>